<dbReference type="PANTHER" id="PTHR32060">
    <property type="entry name" value="TAIL-SPECIFIC PROTEASE"/>
    <property type="match status" value="1"/>
</dbReference>
<dbReference type="AlphaFoldDB" id="A0AAD5U442"/>
<dbReference type="Pfam" id="PF03572">
    <property type="entry name" value="Peptidase_S41"/>
    <property type="match status" value="1"/>
</dbReference>
<gene>
    <name evidence="3" type="ORF">HK099_000612</name>
</gene>
<feature type="chain" id="PRO_5041988246" description="Tail specific protease domain-containing protein" evidence="1">
    <location>
        <begin position="21"/>
        <end position="814"/>
    </location>
</feature>
<evidence type="ECO:0000259" key="2">
    <source>
        <dbReference type="SMART" id="SM00245"/>
    </source>
</evidence>
<dbReference type="InterPro" id="IPR005151">
    <property type="entry name" value="Tail-specific_protease"/>
</dbReference>
<evidence type="ECO:0000256" key="1">
    <source>
        <dbReference type="SAM" id="SignalP"/>
    </source>
</evidence>
<dbReference type="PANTHER" id="PTHR32060:SF22">
    <property type="entry name" value="CARBOXYL-TERMINAL-PROCESSING PEPTIDASE 3, CHLOROPLASTIC"/>
    <property type="match status" value="1"/>
</dbReference>
<dbReference type="Proteomes" id="UP001211065">
    <property type="component" value="Unassembled WGS sequence"/>
</dbReference>
<dbReference type="InterPro" id="IPR029045">
    <property type="entry name" value="ClpP/crotonase-like_dom_sf"/>
</dbReference>
<dbReference type="Gene3D" id="3.90.226.10">
    <property type="entry name" value="2-enoyl-CoA Hydratase, Chain A, domain 1"/>
    <property type="match status" value="1"/>
</dbReference>
<name>A0AAD5U442_9FUNG</name>
<dbReference type="SUPFAM" id="SSF52096">
    <property type="entry name" value="ClpP/crotonase"/>
    <property type="match status" value="1"/>
</dbReference>
<evidence type="ECO:0000313" key="4">
    <source>
        <dbReference type="Proteomes" id="UP001211065"/>
    </source>
</evidence>
<keyword evidence="4" id="KW-1185">Reference proteome</keyword>
<dbReference type="GO" id="GO:0008236">
    <property type="term" value="F:serine-type peptidase activity"/>
    <property type="evidence" value="ECO:0007669"/>
    <property type="project" value="InterPro"/>
</dbReference>
<feature type="signal peptide" evidence="1">
    <location>
        <begin position="1"/>
        <end position="20"/>
    </location>
</feature>
<evidence type="ECO:0000313" key="3">
    <source>
        <dbReference type="EMBL" id="KAJ3223841.1"/>
    </source>
</evidence>
<sequence length="814" mass="90490">MLFNFVKAAGILALASNLQSQVTEFEYAPLTSYLKEAVFPEYSTDQKLFLADQIHKLFTIYGNRDSKVQHYNVDSDILFTDIKNRAANLTGAELNFQIGKAYKQLRDFHTAFKFPAPYACYRTYFPLSFTLIDGADALNPVAAVSGFNTAAKSVWGNELAEVKLGHILVSINGLSLLELYEKYKHLSGGANFYGGMKSILQRLFMVRGGDLGTELQLDENETHVTYELKQRHDSKNTYKVTVPLAGRKKNSCLAPAAPVSHIATDSKKKTPEPFYNDFNEVINESYEIPSDIPYEIIPGTENIIGFAHYKYLGTKLGIIRISSFYPTNYGLIEHLVLTIRGLLVKEFKETDAVVIDVRSNGGGWGLFSNMIPQLFKADFVPGFGSTRKSPINDRIFQNPGHAGFEAYGATPEGQPYSNLFLYETVAETNTFGQAYLKPVAVLNNANCYSSCDIFSAAMQDSQTAKVMFGEDGATGAGGCNVVHHENFRQYNPVDFNAPLPFGVDVTIGWQQLIRNGVNDKKKVEDFGIESDVILRPTTFDLFNVNNRSSVFDRIAHQLRAIGQADGSFWTYFNGEPQLNGDSEVGAPVKFSVTVGYITKLELHLKDKIIDSKTFNLRKHTENSELTGSVANTVGIDHYTIYGYTNDKQVLKTERYIRYIPASSSFLQILPNQTTKWDFKTDTYAALYNGPQTTNDKGFNVQDGKLVVGDGKGYSDSIDTSVSFFVNLNGGLPKIQLDLEFSTETDFDFVYLTLKQKNRKDIEIFKSSGKSQHVNQTFRNLGAVDGPAEIVVRFVSDGGVTDVGGIRLNSISFLA</sequence>
<protein>
    <recommendedName>
        <fullName evidence="2">Tail specific protease domain-containing protein</fullName>
    </recommendedName>
</protein>
<dbReference type="SMART" id="SM00245">
    <property type="entry name" value="TSPc"/>
    <property type="match status" value="1"/>
</dbReference>
<dbReference type="GO" id="GO:0004175">
    <property type="term" value="F:endopeptidase activity"/>
    <property type="evidence" value="ECO:0007669"/>
    <property type="project" value="TreeGrafter"/>
</dbReference>
<dbReference type="GO" id="GO:0006508">
    <property type="term" value="P:proteolysis"/>
    <property type="evidence" value="ECO:0007669"/>
    <property type="project" value="InterPro"/>
</dbReference>
<reference evidence="3" key="1">
    <citation type="submission" date="2020-05" db="EMBL/GenBank/DDBJ databases">
        <title>Phylogenomic resolution of chytrid fungi.</title>
        <authorList>
            <person name="Stajich J.E."/>
            <person name="Amses K."/>
            <person name="Simmons R."/>
            <person name="Seto K."/>
            <person name="Myers J."/>
            <person name="Bonds A."/>
            <person name="Quandt C.A."/>
            <person name="Barry K."/>
            <person name="Liu P."/>
            <person name="Grigoriev I."/>
            <person name="Longcore J.E."/>
            <person name="James T.Y."/>
        </authorList>
    </citation>
    <scope>NUCLEOTIDE SEQUENCE</scope>
    <source>
        <strain evidence="3">JEL0476</strain>
    </source>
</reference>
<keyword evidence="1" id="KW-0732">Signal</keyword>
<dbReference type="EMBL" id="JADGJW010000115">
    <property type="protein sequence ID" value="KAJ3223841.1"/>
    <property type="molecule type" value="Genomic_DNA"/>
</dbReference>
<feature type="domain" description="Tail specific protease" evidence="2">
    <location>
        <begin position="281"/>
        <end position="535"/>
    </location>
</feature>
<organism evidence="3 4">
    <name type="scientific">Clydaea vesicula</name>
    <dbReference type="NCBI Taxonomy" id="447962"/>
    <lineage>
        <taxon>Eukaryota</taxon>
        <taxon>Fungi</taxon>
        <taxon>Fungi incertae sedis</taxon>
        <taxon>Chytridiomycota</taxon>
        <taxon>Chytridiomycota incertae sedis</taxon>
        <taxon>Chytridiomycetes</taxon>
        <taxon>Lobulomycetales</taxon>
        <taxon>Lobulomycetaceae</taxon>
        <taxon>Clydaea</taxon>
    </lineage>
</organism>
<proteinExistence type="predicted"/>
<comment type="caution">
    <text evidence="3">The sequence shown here is derived from an EMBL/GenBank/DDBJ whole genome shotgun (WGS) entry which is preliminary data.</text>
</comment>
<accession>A0AAD5U442</accession>